<proteinExistence type="predicted"/>
<sequence length="49" mass="5982">MELDISSLGLLVEYRRSMKLESLMDLILKKNKEIKINLLYDYNFKLLFW</sequence>
<dbReference type="EMBL" id="LAZR01000374">
    <property type="protein sequence ID" value="KKN71880.1"/>
    <property type="molecule type" value="Genomic_DNA"/>
</dbReference>
<accession>A0A0F9SSE2</accession>
<gene>
    <name evidence="1" type="ORF">LCGC14_0416290</name>
</gene>
<protein>
    <submittedName>
        <fullName evidence="1">Uncharacterized protein</fullName>
    </submittedName>
</protein>
<name>A0A0F9SSE2_9ZZZZ</name>
<reference evidence="1" key="1">
    <citation type="journal article" date="2015" name="Nature">
        <title>Complex archaea that bridge the gap between prokaryotes and eukaryotes.</title>
        <authorList>
            <person name="Spang A."/>
            <person name="Saw J.H."/>
            <person name="Jorgensen S.L."/>
            <person name="Zaremba-Niedzwiedzka K."/>
            <person name="Martijn J."/>
            <person name="Lind A.E."/>
            <person name="van Eijk R."/>
            <person name="Schleper C."/>
            <person name="Guy L."/>
            <person name="Ettema T.J."/>
        </authorList>
    </citation>
    <scope>NUCLEOTIDE SEQUENCE</scope>
</reference>
<evidence type="ECO:0000313" key="1">
    <source>
        <dbReference type="EMBL" id="KKN71880.1"/>
    </source>
</evidence>
<comment type="caution">
    <text evidence="1">The sequence shown here is derived from an EMBL/GenBank/DDBJ whole genome shotgun (WGS) entry which is preliminary data.</text>
</comment>
<organism evidence="1">
    <name type="scientific">marine sediment metagenome</name>
    <dbReference type="NCBI Taxonomy" id="412755"/>
    <lineage>
        <taxon>unclassified sequences</taxon>
        <taxon>metagenomes</taxon>
        <taxon>ecological metagenomes</taxon>
    </lineage>
</organism>
<dbReference type="AlphaFoldDB" id="A0A0F9SSE2"/>